<dbReference type="PANTHER" id="PTHR47637:SF1">
    <property type="entry name" value="CHAPERONE SURA"/>
    <property type="match status" value="1"/>
</dbReference>
<dbReference type="Gene3D" id="1.10.4030.10">
    <property type="entry name" value="Porin chaperone SurA, peptide-binding domain"/>
    <property type="match status" value="1"/>
</dbReference>
<proteinExistence type="predicted"/>
<dbReference type="SUPFAM" id="SSF109998">
    <property type="entry name" value="Triger factor/SurA peptide-binding domain-like"/>
    <property type="match status" value="1"/>
</dbReference>
<dbReference type="InterPro" id="IPR050280">
    <property type="entry name" value="OMP_Chaperone_SurA"/>
</dbReference>
<organism evidence="2">
    <name type="scientific">hydrothermal vent metagenome</name>
    <dbReference type="NCBI Taxonomy" id="652676"/>
    <lineage>
        <taxon>unclassified sequences</taxon>
        <taxon>metagenomes</taxon>
        <taxon>ecological metagenomes</taxon>
    </lineage>
</organism>
<sequence>MIKKFLVLLLVTVVLNAGTINAIAVIVNNNIITLYDIDQIVDKKKLSQHQAIRILINDLLYKEELKKLNISAEPKEVSMYIHKLAQANNMSIVELRAKANEQKDNNKTFEENIKQQLLYRKLIEKIAKGKTQRPTDSDIKLFYDTNIDNFRINKYSIKVLPFQKVKNKIFNIIVNKREQKYVRSYFESLKITADIKILR</sequence>
<keyword evidence="1" id="KW-0732">Signal</keyword>
<reference evidence="2" key="1">
    <citation type="submission" date="2018-10" db="EMBL/GenBank/DDBJ databases">
        <authorList>
            <person name="Aoki K."/>
        </authorList>
    </citation>
    <scope>NUCLEOTIDE SEQUENCE</scope>
</reference>
<name>A0A3B1E659_9ZZZZ</name>
<protein>
    <submittedName>
        <fullName evidence="2">Possible periplasmic protein</fullName>
    </submittedName>
</protein>
<dbReference type="PANTHER" id="PTHR47637">
    <property type="entry name" value="CHAPERONE SURA"/>
    <property type="match status" value="1"/>
</dbReference>
<accession>A0A3B1E659</accession>
<dbReference type="AlphaFoldDB" id="A0A3B1E659"/>
<evidence type="ECO:0000313" key="2">
    <source>
        <dbReference type="EMBL" id="VAY87446.1"/>
    </source>
</evidence>
<dbReference type="EMBL" id="UOYO01000026">
    <property type="protein sequence ID" value="VAY87446.1"/>
    <property type="molecule type" value="Genomic_DNA"/>
</dbReference>
<evidence type="ECO:0000256" key="1">
    <source>
        <dbReference type="ARBA" id="ARBA00022729"/>
    </source>
</evidence>
<dbReference type="InterPro" id="IPR027304">
    <property type="entry name" value="Trigger_fact/SurA_dom_sf"/>
</dbReference>
<gene>
    <name evidence="2" type="ORF">MNB_ARC-1_376</name>
</gene>